<dbReference type="Gene3D" id="2.40.30.170">
    <property type="match status" value="1"/>
</dbReference>
<dbReference type="AlphaFoldDB" id="A0A1T5BRD4"/>
<feature type="transmembrane region" description="Helical" evidence="2">
    <location>
        <begin position="18"/>
        <end position="39"/>
    </location>
</feature>
<dbReference type="GO" id="GO:1990281">
    <property type="term" value="C:efflux pump complex"/>
    <property type="evidence" value="ECO:0007669"/>
    <property type="project" value="TreeGrafter"/>
</dbReference>
<dbReference type="InterPro" id="IPR058627">
    <property type="entry name" value="MdtA-like_C"/>
</dbReference>
<gene>
    <name evidence="4" type="ORF">SAMN05661099_1655</name>
</gene>
<dbReference type="GO" id="GO:0003824">
    <property type="term" value="F:catalytic activity"/>
    <property type="evidence" value="ECO:0007669"/>
    <property type="project" value="InterPro"/>
</dbReference>
<evidence type="ECO:0000313" key="4">
    <source>
        <dbReference type="EMBL" id="SKB49725.1"/>
    </source>
</evidence>
<dbReference type="Proteomes" id="UP000189981">
    <property type="component" value="Unassembled WGS sequence"/>
</dbReference>
<dbReference type="Pfam" id="PF25967">
    <property type="entry name" value="RND-MFP_C"/>
    <property type="match status" value="1"/>
</dbReference>
<feature type="domain" description="PLD phosphodiesterase" evidence="3">
    <location>
        <begin position="354"/>
        <end position="386"/>
    </location>
</feature>
<proteinExistence type="predicted"/>
<dbReference type="InterPro" id="IPR001736">
    <property type="entry name" value="PLipase_D/transphosphatidylase"/>
</dbReference>
<sequence>MDTELSADFKRKALFRKWLIAGSIIIAMTIAFFGFRSLIEPSIERSKITIETTEVGTIEATIPASGVIVPEYEFLITSPINAKIEQVLHSAGEAVQMGESILKLNKETTQINYDKLLDEQEVNRNKINQLRLSLERTLNDLQTQYSIKEMRIQSLESALEHERSLLKIGGGTAERVKQAVLNLDIAKIELKQLKNQISNQQKTMQADLRSLGLQMSIQNKSISESDRKLNQAEVRSPANGIITWVSSQIGSEVSEGSEIAKIADLRSFKVEGSISDAYASQLRNGGWVIIRINDTDLRGRISSIQPAVENGTVKFFVNLDKKDHPLLRSNLKTEIFIVTSVKNQVLRLKNGSAFDGSAHQKLFVVNGNQASSRVVTVGESNFDYIEIRSGLKAGDKVIVTDMKDFENQDKVEIKD</sequence>
<dbReference type="Gene3D" id="2.40.50.100">
    <property type="match status" value="1"/>
</dbReference>
<evidence type="ECO:0000256" key="2">
    <source>
        <dbReference type="SAM" id="Phobius"/>
    </source>
</evidence>
<dbReference type="RefSeq" id="WP_079702103.1">
    <property type="nucleotide sequence ID" value="NZ_FUYR01000001.1"/>
</dbReference>
<keyword evidence="2" id="KW-0812">Transmembrane</keyword>
<keyword evidence="2" id="KW-1133">Transmembrane helix</keyword>
<dbReference type="STRING" id="572036.SAMN05661099_1655"/>
<dbReference type="PROSITE" id="PS50035">
    <property type="entry name" value="PLD"/>
    <property type="match status" value="1"/>
</dbReference>
<keyword evidence="1" id="KW-0175">Coiled coil</keyword>
<evidence type="ECO:0000259" key="3">
    <source>
        <dbReference type="PROSITE" id="PS50035"/>
    </source>
</evidence>
<dbReference type="EMBL" id="FUYR01000001">
    <property type="protein sequence ID" value="SKB49725.1"/>
    <property type="molecule type" value="Genomic_DNA"/>
</dbReference>
<name>A0A1T5BRD4_9SPHI</name>
<dbReference type="GO" id="GO:0015562">
    <property type="term" value="F:efflux transmembrane transporter activity"/>
    <property type="evidence" value="ECO:0007669"/>
    <property type="project" value="TreeGrafter"/>
</dbReference>
<organism evidence="4 5">
    <name type="scientific">Daejeonella lutea</name>
    <dbReference type="NCBI Taxonomy" id="572036"/>
    <lineage>
        <taxon>Bacteria</taxon>
        <taxon>Pseudomonadati</taxon>
        <taxon>Bacteroidota</taxon>
        <taxon>Sphingobacteriia</taxon>
        <taxon>Sphingobacteriales</taxon>
        <taxon>Sphingobacteriaceae</taxon>
        <taxon>Daejeonella</taxon>
    </lineage>
</organism>
<dbReference type="OrthoDB" id="9806939at2"/>
<evidence type="ECO:0000256" key="1">
    <source>
        <dbReference type="SAM" id="Coils"/>
    </source>
</evidence>
<reference evidence="5" key="1">
    <citation type="submission" date="2017-02" db="EMBL/GenBank/DDBJ databases">
        <authorList>
            <person name="Varghese N."/>
            <person name="Submissions S."/>
        </authorList>
    </citation>
    <scope>NUCLEOTIDE SEQUENCE [LARGE SCALE GENOMIC DNA]</scope>
    <source>
        <strain evidence="5">DSM 22385</strain>
    </source>
</reference>
<evidence type="ECO:0000313" key="5">
    <source>
        <dbReference type="Proteomes" id="UP000189981"/>
    </source>
</evidence>
<keyword evidence="2" id="KW-0472">Membrane</keyword>
<dbReference type="PANTHER" id="PTHR30469">
    <property type="entry name" value="MULTIDRUG RESISTANCE PROTEIN MDTA"/>
    <property type="match status" value="1"/>
</dbReference>
<dbReference type="GO" id="GO:0006793">
    <property type="term" value="P:phosphorus metabolic process"/>
    <property type="evidence" value="ECO:0007669"/>
    <property type="project" value="UniProtKB-ARBA"/>
</dbReference>
<accession>A0A1T5BRD4</accession>
<dbReference type="Gene3D" id="2.40.420.20">
    <property type="match status" value="1"/>
</dbReference>
<protein>
    <submittedName>
        <fullName evidence="4">HlyD family secretion protein</fullName>
    </submittedName>
</protein>
<keyword evidence="5" id="KW-1185">Reference proteome</keyword>
<dbReference type="Gene3D" id="1.10.287.470">
    <property type="entry name" value="Helix hairpin bin"/>
    <property type="match status" value="1"/>
</dbReference>
<feature type="coiled-coil region" evidence="1">
    <location>
        <begin position="124"/>
        <end position="210"/>
    </location>
</feature>